<keyword evidence="1" id="KW-0479">Metal-binding</keyword>
<dbReference type="GeneTree" id="ENSGT00390000002856"/>
<dbReference type="PROSITE" id="PS00518">
    <property type="entry name" value="ZF_RING_1"/>
    <property type="match status" value="1"/>
</dbReference>
<dbReference type="GO" id="GO:0008270">
    <property type="term" value="F:zinc ion binding"/>
    <property type="evidence" value="ECO:0007669"/>
    <property type="project" value="UniProtKB-KW"/>
</dbReference>
<dbReference type="PANTHER" id="PTHR47095:SF1">
    <property type="entry name" value="RING FINGER PROTEIN 222"/>
    <property type="match status" value="1"/>
</dbReference>
<reference evidence="8" key="2">
    <citation type="submission" date="2025-08" db="UniProtKB">
        <authorList>
            <consortium name="Ensembl"/>
        </authorList>
    </citation>
    <scope>IDENTIFICATION</scope>
</reference>
<dbReference type="InterPro" id="IPR013083">
    <property type="entry name" value="Znf_RING/FYVE/PHD"/>
</dbReference>
<dbReference type="CDD" id="cd16564">
    <property type="entry name" value="RING-HC_RNF222"/>
    <property type="match status" value="1"/>
</dbReference>
<evidence type="ECO:0000313" key="8">
    <source>
        <dbReference type="Ensembl" id="ENSOMYP00000036221.2"/>
    </source>
</evidence>
<sequence length="235" mass="26218">MTPLDGHQAEERDSQSQEDSECPVCYESLSGTERTLSCGHVFCHDCLVKTLVSINRDGVIRDTIICPVCRHLTFIKKQQEVGVPLAPGKEGEEGGGQTLKVPVPPPAPGYPQHHHEARRASGHSSSPSDSSGLSWIVRRFRWISERCRSRQILSLITPDHRNSQIFIISAQGRPMADEDAVSLDTMPVVLQPNRRRRRVKICTTARCLVVLLVIFTLMAMVAATLPWIILKKRPL</sequence>
<dbReference type="InterPro" id="IPR042973">
    <property type="entry name" value="RNF222"/>
</dbReference>
<keyword evidence="3" id="KW-0862">Zinc</keyword>
<accession>A0A8C7QDP2</accession>
<dbReference type="Pfam" id="PF13445">
    <property type="entry name" value="zf-RING_UBOX"/>
    <property type="match status" value="1"/>
</dbReference>
<evidence type="ECO:0000256" key="1">
    <source>
        <dbReference type="ARBA" id="ARBA00022723"/>
    </source>
</evidence>
<dbReference type="InterPro" id="IPR001841">
    <property type="entry name" value="Znf_RING"/>
</dbReference>
<dbReference type="Ensembl" id="ENSOMYT00000039503.2">
    <property type="protein sequence ID" value="ENSOMYP00000036221.2"/>
    <property type="gene ID" value="ENSOMYG00000016867.2"/>
</dbReference>
<dbReference type="SMART" id="SM00184">
    <property type="entry name" value="RING"/>
    <property type="match status" value="1"/>
</dbReference>
<dbReference type="InterPro" id="IPR027370">
    <property type="entry name" value="Znf-RING_euk"/>
</dbReference>
<feature type="transmembrane region" description="Helical" evidence="6">
    <location>
        <begin position="208"/>
        <end position="230"/>
    </location>
</feature>
<feature type="compositionally biased region" description="Low complexity" evidence="5">
    <location>
        <begin position="122"/>
        <end position="131"/>
    </location>
</feature>
<reference evidence="8" key="1">
    <citation type="submission" date="2020-07" db="EMBL/GenBank/DDBJ databases">
        <title>A long reads based de novo assembly of the rainbow trout Arlee double haploid line genome.</title>
        <authorList>
            <person name="Gao G."/>
            <person name="Palti Y."/>
        </authorList>
    </citation>
    <scope>NUCLEOTIDE SEQUENCE [LARGE SCALE GENOMIC DNA]</scope>
</reference>
<evidence type="ECO:0000259" key="7">
    <source>
        <dbReference type="PROSITE" id="PS50089"/>
    </source>
</evidence>
<protein>
    <recommendedName>
        <fullName evidence="7">RING-type domain-containing protein</fullName>
    </recommendedName>
</protein>
<evidence type="ECO:0000313" key="9">
    <source>
        <dbReference type="Proteomes" id="UP000694395"/>
    </source>
</evidence>
<evidence type="ECO:0000256" key="2">
    <source>
        <dbReference type="ARBA" id="ARBA00022771"/>
    </source>
</evidence>
<keyword evidence="6" id="KW-1133">Transmembrane helix</keyword>
<dbReference type="AlphaFoldDB" id="A0A8C7QDP2"/>
<proteinExistence type="predicted"/>
<dbReference type="Proteomes" id="UP000694395">
    <property type="component" value="Chromosome 13"/>
</dbReference>
<reference evidence="8" key="3">
    <citation type="submission" date="2025-09" db="UniProtKB">
        <authorList>
            <consortium name="Ensembl"/>
        </authorList>
    </citation>
    <scope>IDENTIFICATION</scope>
</reference>
<feature type="domain" description="RING-type" evidence="7">
    <location>
        <begin position="22"/>
        <end position="70"/>
    </location>
</feature>
<keyword evidence="6" id="KW-0812">Transmembrane</keyword>
<feature type="region of interest" description="Disordered" evidence="5">
    <location>
        <begin position="85"/>
        <end position="131"/>
    </location>
</feature>
<evidence type="ECO:0000256" key="3">
    <source>
        <dbReference type="ARBA" id="ARBA00022833"/>
    </source>
</evidence>
<dbReference type="SUPFAM" id="SSF57850">
    <property type="entry name" value="RING/U-box"/>
    <property type="match status" value="1"/>
</dbReference>
<keyword evidence="6" id="KW-0472">Membrane</keyword>
<keyword evidence="9" id="KW-1185">Reference proteome</keyword>
<name>A0A8C7QDP2_ONCMY</name>
<evidence type="ECO:0000256" key="6">
    <source>
        <dbReference type="SAM" id="Phobius"/>
    </source>
</evidence>
<organism evidence="8 9">
    <name type="scientific">Oncorhynchus mykiss</name>
    <name type="common">Rainbow trout</name>
    <name type="synonym">Salmo gairdneri</name>
    <dbReference type="NCBI Taxonomy" id="8022"/>
    <lineage>
        <taxon>Eukaryota</taxon>
        <taxon>Metazoa</taxon>
        <taxon>Chordata</taxon>
        <taxon>Craniata</taxon>
        <taxon>Vertebrata</taxon>
        <taxon>Euteleostomi</taxon>
        <taxon>Actinopterygii</taxon>
        <taxon>Neopterygii</taxon>
        <taxon>Teleostei</taxon>
        <taxon>Protacanthopterygii</taxon>
        <taxon>Salmoniformes</taxon>
        <taxon>Salmonidae</taxon>
        <taxon>Salmoninae</taxon>
        <taxon>Oncorhynchus</taxon>
    </lineage>
</organism>
<dbReference type="PANTHER" id="PTHR47095">
    <property type="entry name" value="RING FINGER PROTEIN 222"/>
    <property type="match status" value="1"/>
</dbReference>
<dbReference type="InterPro" id="IPR017907">
    <property type="entry name" value="Znf_RING_CS"/>
</dbReference>
<dbReference type="PROSITE" id="PS50089">
    <property type="entry name" value="ZF_RING_2"/>
    <property type="match status" value="1"/>
</dbReference>
<evidence type="ECO:0000256" key="4">
    <source>
        <dbReference type="PROSITE-ProRule" id="PRU00175"/>
    </source>
</evidence>
<evidence type="ECO:0000256" key="5">
    <source>
        <dbReference type="SAM" id="MobiDB-lite"/>
    </source>
</evidence>
<dbReference type="Gene3D" id="3.30.40.10">
    <property type="entry name" value="Zinc/RING finger domain, C3HC4 (zinc finger)"/>
    <property type="match status" value="1"/>
</dbReference>
<keyword evidence="2 4" id="KW-0863">Zinc-finger</keyword>